<gene>
    <name evidence="2" type="ordered locus">Mlg_1732</name>
</gene>
<dbReference type="AlphaFoldDB" id="Q0A7V9"/>
<protein>
    <recommendedName>
        <fullName evidence="4">Aminoglycoside phosphotransferase domain-containing protein</fullName>
    </recommendedName>
</protein>
<sequence length="372" mass="41408">MRHRTGGVRPSEPGDNSAPMAQEWIDSPSDGPGPVPLRDKVAFLADSDAYPDVQGRVTVRETHMSWVFLAGDRVYKLKKPLRYPRRDGRFLWGREFLCREEVRLNRRLAPDVYLGVSALTVTADGRLALQGGGRTVDWLVVMRRLPAERMLDNAIAAGAVDRERIDRLGERLSGFYRGLAPEPVSPQTYLQRFAGEHARNRAVLTDPRFALPKGALQRVLDALDRWLEAGAPALRERARAGRIVEGHGDLRPEHVCLCDTPVVIDGLEFSLALRQVDPFDELAFLGMECDRLGAPWIGPRLIRQCGEALDDHPGAPLLAFYTAYRACLRARLALAHLLEPDPRSPERWVPLAADYLSLAERAAANLGPPATR</sequence>
<evidence type="ECO:0008006" key="4">
    <source>
        <dbReference type="Google" id="ProtNLM"/>
    </source>
</evidence>
<dbReference type="KEGG" id="aeh:Mlg_1732"/>
<dbReference type="SUPFAM" id="SSF56112">
    <property type="entry name" value="Protein kinase-like (PK-like)"/>
    <property type="match status" value="1"/>
</dbReference>
<dbReference type="PANTHER" id="PTHR43883">
    <property type="entry name" value="SLR0207 PROTEIN"/>
    <property type="match status" value="1"/>
</dbReference>
<organism evidence="2 3">
    <name type="scientific">Alkalilimnicola ehrlichii (strain ATCC BAA-1101 / DSM 17681 / MLHE-1)</name>
    <dbReference type="NCBI Taxonomy" id="187272"/>
    <lineage>
        <taxon>Bacteria</taxon>
        <taxon>Pseudomonadati</taxon>
        <taxon>Pseudomonadota</taxon>
        <taxon>Gammaproteobacteria</taxon>
        <taxon>Chromatiales</taxon>
        <taxon>Ectothiorhodospiraceae</taxon>
        <taxon>Alkalilimnicola</taxon>
    </lineage>
</organism>
<dbReference type="PANTHER" id="PTHR43883:SF1">
    <property type="entry name" value="GLUCONOKINASE"/>
    <property type="match status" value="1"/>
</dbReference>
<name>Q0A7V9_ALKEH</name>
<feature type="region of interest" description="Disordered" evidence="1">
    <location>
        <begin position="1"/>
        <end position="32"/>
    </location>
</feature>
<dbReference type="eggNOG" id="COG2187">
    <property type="taxonomic scope" value="Bacteria"/>
</dbReference>
<reference evidence="3" key="1">
    <citation type="submission" date="2006-08" db="EMBL/GenBank/DDBJ databases">
        <title>Complete sequence of Alkalilimnicola ehrilichei MLHE-1.</title>
        <authorList>
            <person name="Copeland A."/>
            <person name="Lucas S."/>
            <person name="Lapidus A."/>
            <person name="Barry K."/>
            <person name="Detter J.C."/>
            <person name="Glavina del Rio T."/>
            <person name="Hammon N."/>
            <person name="Israni S."/>
            <person name="Dalin E."/>
            <person name="Tice H."/>
            <person name="Pitluck S."/>
            <person name="Sims D."/>
            <person name="Brettin T."/>
            <person name="Bruce D."/>
            <person name="Han C."/>
            <person name="Tapia R."/>
            <person name="Gilna P."/>
            <person name="Schmutz J."/>
            <person name="Larimer F."/>
            <person name="Land M."/>
            <person name="Hauser L."/>
            <person name="Kyrpides N."/>
            <person name="Mikhailova N."/>
            <person name="Oremland R.S."/>
            <person name="Hoeft S.E."/>
            <person name="Switzer-Blum J."/>
            <person name="Kulp T."/>
            <person name="King G."/>
            <person name="Tabita R."/>
            <person name="Witte B."/>
            <person name="Santini J.M."/>
            <person name="Basu P."/>
            <person name="Hollibaugh J.T."/>
            <person name="Xie G."/>
            <person name="Stolz J.F."/>
            <person name="Richardson P."/>
        </authorList>
    </citation>
    <scope>NUCLEOTIDE SEQUENCE [LARGE SCALE GENOMIC DNA]</scope>
    <source>
        <strain evidence="3">ATCC BAA-1101 / DSM 17681 / MLHE-1</strain>
    </source>
</reference>
<dbReference type="InterPro" id="IPR052732">
    <property type="entry name" value="Cell-binding_unc_protein"/>
</dbReference>
<evidence type="ECO:0000313" key="3">
    <source>
        <dbReference type="Proteomes" id="UP000001962"/>
    </source>
</evidence>
<accession>Q0A7V9</accession>
<dbReference type="EMBL" id="CP000453">
    <property type="protein sequence ID" value="ABI57078.1"/>
    <property type="molecule type" value="Genomic_DNA"/>
</dbReference>
<keyword evidence="3" id="KW-1185">Reference proteome</keyword>
<dbReference type="InterPro" id="IPR011009">
    <property type="entry name" value="Kinase-like_dom_sf"/>
</dbReference>
<dbReference type="Proteomes" id="UP000001962">
    <property type="component" value="Chromosome"/>
</dbReference>
<dbReference type="HOGENOM" id="CLU_026771_0_0_6"/>
<proteinExistence type="predicted"/>
<evidence type="ECO:0000256" key="1">
    <source>
        <dbReference type="SAM" id="MobiDB-lite"/>
    </source>
</evidence>
<evidence type="ECO:0000313" key="2">
    <source>
        <dbReference type="EMBL" id="ABI57078.1"/>
    </source>
</evidence>